<evidence type="ECO:0008006" key="3">
    <source>
        <dbReference type="Google" id="ProtNLM"/>
    </source>
</evidence>
<comment type="caution">
    <text evidence="1">The sequence shown here is derived from an EMBL/GenBank/DDBJ whole genome shotgun (WGS) entry which is preliminary data.</text>
</comment>
<proteinExistence type="predicted"/>
<dbReference type="Proteomes" id="UP000292702">
    <property type="component" value="Unassembled WGS sequence"/>
</dbReference>
<accession>A0A4R0R7M1</accession>
<keyword evidence="2" id="KW-1185">Reference proteome</keyword>
<name>A0A4R0R7M1_9APHY</name>
<gene>
    <name evidence="1" type="ORF">EIP91_011278</name>
</gene>
<reference evidence="1 2" key="1">
    <citation type="submission" date="2018-11" db="EMBL/GenBank/DDBJ databases">
        <title>Genome assembly of Steccherinum ochraceum LE-BIN_3174, the white-rot fungus of the Steccherinaceae family (The Residual Polyporoid clade, Polyporales, Basidiomycota).</title>
        <authorList>
            <person name="Fedorova T.V."/>
            <person name="Glazunova O.A."/>
            <person name="Landesman E.O."/>
            <person name="Moiseenko K.V."/>
            <person name="Psurtseva N.V."/>
            <person name="Savinova O.S."/>
            <person name="Shakhova N.V."/>
            <person name="Tyazhelova T.V."/>
            <person name="Vasina D.V."/>
        </authorList>
    </citation>
    <scope>NUCLEOTIDE SEQUENCE [LARGE SCALE GENOMIC DNA]</scope>
    <source>
        <strain evidence="1 2">LE-BIN_3174</strain>
    </source>
</reference>
<protein>
    <recommendedName>
        <fullName evidence="3">F-box domain-containing protein</fullName>
    </recommendedName>
</protein>
<dbReference type="AlphaFoldDB" id="A0A4R0R7M1"/>
<dbReference type="EMBL" id="RWJN01000715">
    <property type="protein sequence ID" value="TCD59869.1"/>
    <property type="molecule type" value="Genomic_DNA"/>
</dbReference>
<dbReference type="STRING" id="92696.A0A4R0R7M1"/>
<evidence type="ECO:0000313" key="2">
    <source>
        <dbReference type="Proteomes" id="UP000292702"/>
    </source>
</evidence>
<organism evidence="1 2">
    <name type="scientific">Steccherinum ochraceum</name>
    <dbReference type="NCBI Taxonomy" id="92696"/>
    <lineage>
        <taxon>Eukaryota</taxon>
        <taxon>Fungi</taxon>
        <taxon>Dikarya</taxon>
        <taxon>Basidiomycota</taxon>
        <taxon>Agaricomycotina</taxon>
        <taxon>Agaricomycetes</taxon>
        <taxon>Polyporales</taxon>
        <taxon>Steccherinaceae</taxon>
        <taxon>Steccherinum</taxon>
    </lineage>
</organism>
<evidence type="ECO:0000313" key="1">
    <source>
        <dbReference type="EMBL" id="TCD59869.1"/>
    </source>
</evidence>
<sequence length="447" mass="50432">MSQRQRPRVPPELCDEIIGYLSADKKTLKACSLASRQWLGSARYHLFNSVAVRAPKDANPPRNLTAFLEFVLANTQLKRHIQCLRISTEEQNFGYGDGWASVCQHDLQEVLLQLPNLRKLVLSRIRFIGCRLGCEARPLQVNPISLKELVFEAGSNDDELLDIVDILSLFGDVEMFSAPRIRLAENWDIDNVLQTPLLPEHLRIRTLATGFDDTSDGVLWEVFRRTPSVHTIMALGAHCASGMHQERLGDFMKDIRATLVHLYLDLTNVFHDGETDQDLLEWDWLALSSYPCLQSIGLELRLTNGVLPSDFATEDDDDDDGDDDDDDGRSYELFRESMGLVNILSTAVESKSIRHVAIKVDFVRYHGREQDAGAILEGRVNWETMREVLDGFGSLETLTFGFIGGQGDVDACRPVLERVLEDFHARGVLRLEKMSPGWLPPGLQIEE</sequence>
<dbReference type="OrthoDB" id="2769365at2759"/>